<evidence type="ECO:0000313" key="2">
    <source>
        <dbReference type="EMBL" id="GAG26462.1"/>
    </source>
</evidence>
<protein>
    <recommendedName>
        <fullName evidence="1">MalT-like TPR region domain-containing protein</fullName>
    </recommendedName>
</protein>
<dbReference type="EMBL" id="BARS01030866">
    <property type="protein sequence ID" value="GAG26462.1"/>
    <property type="molecule type" value="Genomic_DNA"/>
</dbReference>
<dbReference type="Pfam" id="PF17874">
    <property type="entry name" value="TPR_MalT"/>
    <property type="match status" value="1"/>
</dbReference>
<sequence length="262" mass="29478">ISSMQKVGNIVFAIASTFVLADIMVAQGRLHEAVRAYKGSLQLASEHDKHVERVIAYQYLGLAMLYHEMGDQEAAAQHLLKSRELGEQSTLSDWPYRWCLTQAQLKETWGDLEAAHDLLDEAKRLYVRNNLPVIRPIEALKARVYVRQGRLPKALDWVHERGLSVDDELSYLREFEHMMLARVLIAKASSPIAEYKSNRAEHSVLQAIGLLERLLKAAEEGRRMGSVIDILVLQALAHQSQDDIPLALAPLERALSLAEPEG</sequence>
<name>X0WTF5_9ZZZZ</name>
<gene>
    <name evidence="2" type="ORF">S01H1_48086</name>
</gene>
<accession>X0WTF5</accession>
<dbReference type="Gene3D" id="1.25.40.10">
    <property type="entry name" value="Tetratricopeptide repeat domain"/>
    <property type="match status" value="1"/>
</dbReference>
<dbReference type="InterPro" id="IPR019734">
    <property type="entry name" value="TPR_rpt"/>
</dbReference>
<feature type="domain" description="MalT-like TPR region" evidence="1">
    <location>
        <begin position="4"/>
        <end position="262"/>
    </location>
</feature>
<dbReference type="InterPro" id="IPR041617">
    <property type="entry name" value="TPR_MalT"/>
</dbReference>
<reference evidence="2" key="1">
    <citation type="journal article" date="2014" name="Front. Microbiol.">
        <title>High frequency of phylogenetically diverse reductive dehalogenase-homologous genes in deep subseafloor sedimentary metagenomes.</title>
        <authorList>
            <person name="Kawai M."/>
            <person name="Futagami T."/>
            <person name="Toyoda A."/>
            <person name="Takaki Y."/>
            <person name="Nishi S."/>
            <person name="Hori S."/>
            <person name="Arai W."/>
            <person name="Tsubouchi T."/>
            <person name="Morono Y."/>
            <person name="Uchiyama I."/>
            <person name="Ito T."/>
            <person name="Fujiyama A."/>
            <person name="Inagaki F."/>
            <person name="Takami H."/>
        </authorList>
    </citation>
    <scope>NUCLEOTIDE SEQUENCE</scope>
    <source>
        <strain evidence="2">Expedition CK06-06</strain>
    </source>
</reference>
<evidence type="ECO:0000259" key="1">
    <source>
        <dbReference type="Pfam" id="PF17874"/>
    </source>
</evidence>
<dbReference type="InterPro" id="IPR011990">
    <property type="entry name" value="TPR-like_helical_dom_sf"/>
</dbReference>
<organism evidence="2">
    <name type="scientific">marine sediment metagenome</name>
    <dbReference type="NCBI Taxonomy" id="412755"/>
    <lineage>
        <taxon>unclassified sequences</taxon>
        <taxon>metagenomes</taxon>
        <taxon>ecological metagenomes</taxon>
    </lineage>
</organism>
<dbReference type="SUPFAM" id="SSF48452">
    <property type="entry name" value="TPR-like"/>
    <property type="match status" value="1"/>
</dbReference>
<dbReference type="AlphaFoldDB" id="X0WTF5"/>
<dbReference type="SMART" id="SM00028">
    <property type="entry name" value="TPR"/>
    <property type="match status" value="3"/>
</dbReference>
<feature type="non-terminal residue" evidence="2">
    <location>
        <position position="1"/>
    </location>
</feature>
<proteinExistence type="predicted"/>
<comment type="caution">
    <text evidence="2">The sequence shown here is derived from an EMBL/GenBank/DDBJ whole genome shotgun (WGS) entry which is preliminary data.</text>
</comment>
<feature type="non-terminal residue" evidence="2">
    <location>
        <position position="262"/>
    </location>
</feature>